<dbReference type="Proteomes" id="UP000248054">
    <property type="component" value="Unassembled WGS sequence"/>
</dbReference>
<evidence type="ECO:0008006" key="3">
    <source>
        <dbReference type="Google" id="ProtNLM"/>
    </source>
</evidence>
<comment type="caution">
    <text evidence="1">The sequence shown here is derived from an EMBL/GenBank/DDBJ whole genome shotgun (WGS) entry which is preliminary data.</text>
</comment>
<protein>
    <recommendedName>
        <fullName evidence="3">Protease stability complex PrcB-like protein</fullName>
    </recommendedName>
</protein>
<proteinExistence type="predicted"/>
<gene>
    <name evidence="1" type="ORF">DFQ11_10468</name>
</gene>
<dbReference type="OrthoDB" id="1447404at2"/>
<name>A0A2V4WVT5_9FLAO</name>
<dbReference type="PROSITE" id="PS51257">
    <property type="entry name" value="PROKAR_LIPOPROTEIN"/>
    <property type="match status" value="1"/>
</dbReference>
<evidence type="ECO:0000313" key="2">
    <source>
        <dbReference type="Proteomes" id="UP000248054"/>
    </source>
</evidence>
<accession>A0A2V4WVT5</accession>
<evidence type="ECO:0000313" key="1">
    <source>
        <dbReference type="EMBL" id="PYE80702.1"/>
    </source>
</evidence>
<organism evidence="1 2">
    <name type="scientific">Winogradskyella epiphytica</name>
    <dbReference type="NCBI Taxonomy" id="262005"/>
    <lineage>
        <taxon>Bacteria</taxon>
        <taxon>Pseudomonadati</taxon>
        <taxon>Bacteroidota</taxon>
        <taxon>Flavobacteriia</taxon>
        <taxon>Flavobacteriales</taxon>
        <taxon>Flavobacteriaceae</taxon>
        <taxon>Winogradskyella</taxon>
    </lineage>
</organism>
<sequence length="183" mass="20599">METIKRTFKQLVLLKKLILIILPALIIISCSPEDNGSTADQSSQTLLPIESFYTQTSLIAEGSLYGIVQEAIQQQNIRITDENTWIRLLHQLDAVNSVSESFTETDIDFNEFEVIAVFDEVQDSGDHSVELEFELSDDFILVKINKKQPEAHFSTVKSQPYNIVKIPSTGLPIVFRNVGIVND</sequence>
<keyword evidence="2" id="KW-1185">Reference proteome</keyword>
<dbReference type="RefSeq" id="WP_110475838.1">
    <property type="nucleotide sequence ID" value="NZ_BMWQ01000004.1"/>
</dbReference>
<dbReference type="EMBL" id="QJTD01000004">
    <property type="protein sequence ID" value="PYE80702.1"/>
    <property type="molecule type" value="Genomic_DNA"/>
</dbReference>
<reference evidence="1 2" key="1">
    <citation type="submission" date="2018-06" db="EMBL/GenBank/DDBJ databases">
        <title>Genomic Encyclopedia of Type Strains, Phase III (KMG-III): the genomes of soil and plant-associated and newly described type strains.</title>
        <authorList>
            <person name="Whitman W."/>
        </authorList>
    </citation>
    <scope>NUCLEOTIDE SEQUENCE [LARGE SCALE GENOMIC DNA]</scope>
    <source>
        <strain evidence="1 2">CECT 7945</strain>
    </source>
</reference>
<dbReference type="AlphaFoldDB" id="A0A2V4WVT5"/>